<sequence>MGLIGKIVGGILSRTVDTATTLTQELTNGKSVYGTLLAPILPFFLLDNPLPHGFPWGSRTDWGHNPYRDFPTTGVTRNYDFTISRGMIAPDGYQKDMLLVNGAFPGPTIEANWGDKIVITVHNNITGPEEGTAMHWHGFLQTETPWQDGVPGITQCPIAPGKNFTYEIKATLYGTSWYHAHYSGQYADGVLGPIVIHGPSKLEYAIDIGPILLSDWYHDDYLTIVKKMLAPGGSPMVYSDNTMINGKMNFDCSTVASGDKTPCNSHAGISKFKFQTGKTHRLRLINTGAAGDQRFSIDDHVMTVIANDFVPVKPYDTKVVTLGIGQRADVLVKANAGGPRSSFWIRSNQTECSLAKQPYAVAALYYDGADTNKLPTSTPWDAPDRNSCTNDPLEITEPMFPIPLPDPSVTKTMDIGLFVNESDVTLWSFDGQDFRANYNAPPLLLANMGNFSYPPEWNVKDFGTNTSVRIVMNNNSPAPHPMHIHGYNFYVLHEGDGAWDGTVVRPRNPQRRDVALLRPYGHLVVQFDNNNPGVWPFHCHTAWHASGGFFASFLVQPERVTQYRIPGTVAQTCRDWGAWTNTHIPDQIDSGQ</sequence>
<dbReference type="Pfam" id="PF00394">
    <property type="entry name" value="Cu-oxidase"/>
    <property type="match status" value="1"/>
</dbReference>
<dbReference type="SUPFAM" id="SSF49503">
    <property type="entry name" value="Cupredoxins"/>
    <property type="match status" value="3"/>
</dbReference>
<feature type="domain" description="Plastocyanin-like" evidence="8">
    <location>
        <begin position="448"/>
        <end position="558"/>
    </location>
</feature>
<dbReference type="InterPro" id="IPR008972">
    <property type="entry name" value="Cupredoxin"/>
</dbReference>
<feature type="domain" description="Plastocyanin-like" evidence="9">
    <location>
        <begin position="84"/>
        <end position="200"/>
    </location>
</feature>
<dbReference type="CDD" id="cd13901">
    <property type="entry name" value="CuRO_3_MaLCC_like"/>
    <property type="match status" value="1"/>
</dbReference>
<keyword evidence="11" id="KW-1185">Reference proteome</keyword>
<evidence type="ECO:0000256" key="1">
    <source>
        <dbReference type="ARBA" id="ARBA00010609"/>
    </source>
</evidence>
<dbReference type="Proteomes" id="UP001244011">
    <property type="component" value="Unassembled WGS sequence"/>
</dbReference>
<dbReference type="EMBL" id="MU839022">
    <property type="protein sequence ID" value="KAK1764043.1"/>
    <property type="molecule type" value="Genomic_DNA"/>
</dbReference>
<evidence type="ECO:0000313" key="11">
    <source>
        <dbReference type="Proteomes" id="UP001244011"/>
    </source>
</evidence>
<dbReference type="GeneID" id="85305805"/>
<evidence type="ECO:0000256" key="3">
    <source>
        <dbReference type="ARBA" id="ARBA00022737"/>
    </source>
</evidence>
<proteinExistence type="inferred from homology"/>
<evidence type="ECO:0000313" key="10">
    <source>
        <dbReference type="EMBL" id="KAK1764043.1"/>
    </source>
</evidence>
<evidence type="ECO:0000256" key="5">
    <source>
        <dbReference type="ARBA" id="ARBA00023008"/>
    </source>
</evidence>
<dbReference type="CDD" id="cd13854">
    <property type="entry name" value="CuRO_1_MaLCC_like"/>
    <property type="match status" value="1"/>
</dbReference>
<dbReference type="FunFam" id="2.60.40.420:FF:000038">
    <property type="entry name" value="Extracellular dihydrogeodin oxidase/laccase"/>
    <property type="match status" value="1"/>
</dbReference>
<dbReference type="InterPro" id="IPR011707">
    <property type="entry name" value="Cu-oxidase-like_N"/>
</dbReference>
<accession>A0AAJ0BVA4</accession>
<dbReference type="PANTHER" id="PTHR11709:SF145">
    <property type="entry name" value="LCC1"/>
    <property type="match status" value="1"/>
</dbReference>
<comment type="similarity">
    <text evidence="1">Belongs to the multicopper oxidase family.</text>
</comment>
<dbReference type="Pfam" id="PF07732">
    <property type="entry name" value="Cu-oxidase_3"/>
    <property type="match status" value="1"/>
</dbReference>
<keyword evidence="6" id="KW-0325">Glycoprotein</keyword>
<keyword evidence="4" id="KW-0560">Oxidoreductase</keyword>
<keyword evidence="2" id="KW-0479">Metal-binding</keyword>
<organism evidence="10 11">
    <name type="scientific">Phialemonium atrogriseum</name>
    <dbReference type="NCBI Taxonomy" id="1093897"/>
    <lineage>
        <taxon>Eukaryota</taxon>
        <taxon>Fungi</taxon>
        <taxon>Dikarya</taxon>
        <taxon>Ascomycota</taxon>
        <taxon>Pezizomycotina</taxon>
        <taxon>Sordariomycetes</taxon>
        <taxon>Sordariomycetidae</taxon>
        <taxon>Cephalothecales</taxon>
        <taxon>Cephalothecaceae</taxon>
        <taxon>Phialemonium</taxon>
    </lineage>
</organism>
<dbReference type="Gene3D" id="2.60.40.420">
    <property type="entry name" value="Cupredoxins - blue copper proteins"/>
    <property type="match status" value="3"/>
</dbReference>
<protein>
    <submittedName>
        <fullName evidence="10">Multicopper like protein</fullName>
    </submittedName>
</protein>
<dbReference type="InterPro" id="IPR011706">
    <property type="entry name" value="Cu-oxidase_C"/>
</dbReference>
<gene>
    <name evidence="10" type="ORF">QBC33DRAFT_203709</name>
</gene>
<evidence type="ECO:0000256" key="2">
    <source>
        <dbReference type="ARBA" id="ARBA00022723"/>
    </source>
</evidence>
<name>A0AAJ0BVA4_9PEZI</name>
<dbReference type="GO" id="GO:0016491">
    <property type="term" value="F:oxidoreductase activity"/>
    <property type="evidence" value="ECO:0007669"/>
    <property type="project" value="UniProtKB-KW"/>
</dbReference>
<dbReference type="Pfam" id="PF07731">
    <property type="entry name" value="Cu-oxidase_2"/>
    <property type="match status" value="1"/>
</dbReference>
<evidence type="ECO:0000256" key="4">
    <source>
        <dbReference type="ARBA" id="ARBA00023002"/>
    </source>
</evidence>
<dbReference type="CDD" id="cd13880">
    <property type="entry name" value="CuRO_2_MaLCC_like"/>
    <property type="match status" value="1"/>
</dbReference>
<evidence type="ECO:0000259" key="8">
    <source>
        <dbReference type="Pfam" id="PF07731"/>
    </source>
</evidence>
<dbReference type="InterPro" id="IPR001117">
    <property type="entry name" value="Cu-oxidase_2nd"/>
</dbReference>
<dbReference type="FunFam" id="2.60.40.420:FF:000021">
    <property type="entry name" value="Extracellular dihydrogeodin oxidase/laccase"/>
    <property type="match status" value="1"/>
</dbReference>
<dbReference type="PANTHER" id="PTHR11709">
    <property type="entry name" value="MULTI-COPPER OXIDASE"/>
    <property type="match status" value="1"/>
</dbReference>
<dbReference type="InterPro" id="IPR045087">
    <property type="entry name" value="Cu-oxidase_fam"/>
</dbReference>
<feature type="domain" description="Plastocyanin-like" evidence="7">
    <location>
        <begin position="210"/>
        <end position="369"/>
    </location>
</feature>
<evidence type="ECO:0000259" key="7">
    <source>
        <dbReference type="Pfam" id="PF00394"/>
    </source>
</evidence>
<keyword evidence="3" id="KW-0677">Repeat</keyword>
<evidence type="ECO:0000256" key="6">
    <source>
        <dbReference type="ARBA" id="ARBA00023180"/>
    </source>
</evidence>
<dbReference type="RefSeq" id="XP_060280256.1">
    <property type="nucleotide sequence ID" value="XM_060422618.1"/>
</dbReference>
<keyword evidence="5" id="KW-0186">Copper</keyword>
<dbReference type="AlphaFoldDB" id="A0AAJ0BVA4"/>
<dbReference type="GO" id="GO:0005507">
    <property type="term" value="F:copper ion binding"/>
    <property type="evidence" value="ECO:0007669"/>
    <property type="project" value="InterPro"/>
</dbReference>
<comment type="caution">
    <text evidence="10">The sequence shown here is derived from an EMBL/GenBank/DDBJ whole genome shotgun (WGS) entry which is preliminary data.</text>
</comment>
<reference evidence="10" key="1">
    <citation type="submission" date="2023-06" db="EMBL/GenBank/DDBJ databases">
        <title>Genome-scale phylogeny and comparative genomics of the fungal order Sordariales.</title>
        <authorList>
            <consortium name="Lawrence Berkeley National Laboratory"/>
            <person name="Hensen N."/>
            <person name="Bonometti L."/>
            <person name="Westerberg I."/>
            <person name="Brannstrom I.O."/>
            <person name="Guillou S."/>
            <person name="Cros-Aarteil S."/>
            <person name="Calhoun S."/>
            <person name="Haridas S."/>
            <person name="Kuo A."/>
            <person name="Mondo S."/>
            <person name="Pangilinan J."/>
            <person name="Riley R."/>
            <person name="Labutti K."/>
            <person name="Andreopoulos B."/>
            <person name="Lipzen A."/>
            <person name="Chen C."/>
            <person name="Yanf M."/>
            <person name="Daum C."/>
            <person name="Ng V."/>
            <person name="Clum A."/>
            <person name="Steindorff A."/>
            <person name="Ohm R."/>
            <person name="Martin F."/>
            <person name="Silar P."/>
            <person name="Natvig D."/>
            <person name="Lalanne C."/>
            <person name="Gautier V."/>
            <person name="Ament-Velasquez S.L."/>
            <person name="Kruys A."/>
            <person name="Hutchinson M.I."/>
            <person name="Powell A.J."/>
            <person name="Barry K."/>
            <person name="Miller A.N."/>
            <person name="Grigoriev I.V."/>
            <person name="Debuchy R."/>
            <person name="Gladieux P."/>
            <person name="Thoren M.H."/>
            <person name="Johannesson H."/>
        </authorList>
    </citation>
    <scope>NUCLEOTIDE SEQUENCE</scope>
    <source>
        <strain evidence="10">8032-3</strain>
    </source>
</reference>
<evidence type="ECO:0000259" key="9">
    <source>
        <dbReference type="Pfam" id="PF07732"/>
    </source>
</evidence>